<evidence type="ECO:0000313" key="2">
    <source>
        <dbReference type="Proteomes" id="UP001320702"/>
    </source>
</evidence>
<dbReference type="RefSeq" id="WP_260278761.1">
    <property type="nucleotide sequence ID" value="NZ_JANAVZ010000025.1"/>
</dbReference>
<protein>
    <submittedName>
        <fullName evidence="1">Uncharacterized protein</fullName>
    </submittedName>
</protein>
<keyword evidence="2" id="KW-1185">Reference proteome</keyword>
<evidence type="ECO:0000313" key="1">
    <source>
        <dbReference type="EMBL" id="MCT4334904.1"/>
    </source>
</evidence>
<comment type="caution">
    <text evidence="1">The sequence shown here is derived from an EMBL/GenBank/DDBJ whole genome shotgun (WGS) entry which is preliminary data.</text>
</comment>
<dbReference type="Proteomes" id="UP001320702">
    <property type="component" value="Unassembled WGS sequence"/>
</dbReference>
<organism evidence="1 2">
    <name type="scientific">Paracoccus maritimus</name>
    <dbReference type="NCBI Taxonomy" id="2933292"/>
    <lineage>
        <taxon>Bacteria</taxon>
        <taxon>Pseudomonadati</taxon>
        <taxon>Pseudomonadota</taxon>
        <taxon>Alphaproteobacteria</taxon>
        <taxon>Rhodobacterales</taxon>
        <taxon>Paracoccaceae</taxon>
        <taxon>Paracoccus</taxon>
    </lineage>
</organism>
<proteinExistence type="predicted"/>
<gene>
    <name evidence="1" type="ORF">MU516_18885</name>
</gene>
<reference evidence="1 2" key="1">
    <citation type="submission" date="2022-04" db="EMBL/GenBank/DDBJ databases">
        <title>Paracoccus sp. YLB-12 draft genome sequence.</title>
        <authorList>
            <person name="Yu L."/>
        </authorList>
    </citation>
    <scope>NUCLEOTIDE SEQUENCE [LARGE SCALE GENOMIC DNA]</scope>
    <source>
        <strain evidence="1 2">YLB-12</strain>
    </source>
</reference>
<dbReference type="EMBL" id="JANAVZ010000025">
    <property type="protein sequence ID" value="MCT4334904.1"/>
    <property type="molecule type" value="Genomic_DNA"/>
</dbReference>
<sequence>MLDSQRKGLRASVSGEDLRLILRAIEAYSHNADYREVIVRLQNQAAALGVSPKRAIVTAH</sequence>
<accession>A0ABT2KFZ1</accession>
<name>A0ABT2KFZ1_9RHOB</name>